<dbReference type="GO" id="GO:0032259">
    <property type="term" value="P:methylation"/>
    <property type="evidence" value="ECO:0007669"/>
    <property type="project" value="UniProtKB-KW"/>
</dbReference>
<dbReference type="CDD" id="cd02440">
    <property type="entry name" value="AdoMet_MTases"/>
    <property type="match status" value="1"/>
</dbReference>
<reference evidence="3 4" key="1">
    <citation type="journal article" date="2019" name="Nat. Ecol. Evol.">
        <title>Megaphylogeny resolves global patterns of mushroom evolution.</title>
        <authorList>
            <person name="Varga T."/>
            <person name="Krizsan K."/>
            <person name="Foldi C."/>
            <person name="Dima B."/>
            <person name="Sanchez-Garcia M."/>
            <person name="Sanchez-Ramirez S."/>
            <person name="Szollosi G.J."/>
            <person name="Szarkandi J.G."/>
            <person name="Papp V."/>
            <person name="Albert L."/>
            <person name="Andreopoulos W."/>
            <person name="Angelini C."/>
            <person name="Antonin V."/>
            <person name="Barry K.W."/>
            <person name="Bougher N.L."/>
            <person name="Buchanan P."/>
            <person name="Buyck B."/>
            <person name="Bense V."/>
            <person name="Catcheside P."/>
            <person name="Chovatia M."/>
            <person name="Cooper J."/>
            <person name="Damon W."/>
            <person name="Desjardin D."/>
            <person name="Finy P."/>
            <person name="Geml J."/>
            <person name="Haridas S."/>
            <person name="Hughes K."/>
            <person name="Justo A."/>
            <person name="Karasinski D."/>
            <person name="Kautmanova I."/>
            <person name="Kiss B."/>
            <person name="Kocsube S."/>
            <person name="Kotiranta H."/>
            <person name="LaButti K.M."/>
            <person name="Lechner B.E."/>
            <person name="Liimatainen K."/>
            <person name="Lipzen A."/>
            <person name="Lukacs Z."/>
            <person name="Mihaltcheva S."/>
            <person name="Morgado L.N."/>
            <person name="Niskanen T."/>
            <person name="Noordeloos M.E."/>
            <person name="Ohm R.A."/>
            <person name="Ortiz-Santana B."/>
            <person name="Ovrebo C."/>
            <person name="Racz N."/>
            <person name="Riley R."/>
            <person name="Savchenko A."/>
            <person name="Shiryaev A."/>
            <person name="Soop K."/>
            <person name="Spirin V."/>
            <person name="Szebenyi C."/>
            <person name="Tomsovsky M."/>
            <person name="Tulloss R.E."/>
            <person name="Uehling J."/>
            <person name="Grigoriev I.V."/>
            <person name="Vagvolgyi C."/>
            <person name="Papp T."/>
            <person name="Martin F.M."/>
            <person name="Miettinen O."/>
            <person name="Hibbett D.S."/>
            <person name="Nagy L.G."/>
        </authorList>
    </citation>
    <scope>NUCLEOTIDE SEQUENCE [LARGE SCALE GENOMIC DNA]</scope>
    <source>
        <strain evidence="3 4">CBS 121175</strain>
    </source>
</reference>
<feature type="region of interest" description="Disordered" evidence="1">
    <location>
        <begin position="327"/>
        <end position="351"/>
    </location>
</feature>
<dbReference type="STRING" id="230819.A0A5C3KL73"/>
<name>A0A5C3KL73_COPMA</name>
<evidence type="ECO:0000256" key="1">
    <source>
        <dbReference type="SAM" id="MobiDB-lite"/>
    </source>
</evidence>
<dbReference type="OrthoDB" id="2013972at2759"/>
<evidence type="ECO:0000313" key="3">
    <source>
        <dbReference type="EMBL" id="TFK20707.1"/>
    </source>
</evidence>
<keyword evidence="3" id="KW-0489">Methyltransferase</keyword>
<dbReference type="Proteomes" id="UP000307440">
    <property type="component" value="Unassembled WGS sequence"/>
</dbReference>
<gene>
    <name evidence="3" type="ORF">FA15DRAFT_673229</name>
</gene>
<dbReference type="InterPro" id="IPR029063">
    <property type="entry name" value="SAM-dependent_MTases_sf"/>
</dbReference>
<keyword evidence="3" id="KW-0808">Transferase</keyword>
<dbReference type="EMBL" id="ML210290">
    <property type="protein sequence ID" value="TFK20707.1"/>
    <property type="molecule type" value="Genomic_DNA"/>
</dbReference>
<dbReference type="InterPro" id="IPR041698">
    <property type="entry name" value="Methyltransf_25"/>
</dbReference>
<accession>A0A5C3KL73</accession>
<dbReference type="PANTHER" id="PTHR43591">
    <property type="entry name" value="METHYLTRANSFERASE"/>
    <property type="match status" value="1"/>
</dbReference>
<feature type="domain" description="Methyltransferase" evidence="2">
    <location>
        <begin position="70"/>
        <end position="167"/>
    </location>
</feature>
<proteinExistence type="predicted"/>
<feature type="region of interest" description="Disordered" evidence="1">
    <location>
        <begin position="477"/>
        <end position="500"/>
    </location>
</feature>
<evidence type="ECO:0000313" key="4">
    <source>
        <dbReference type="Proteomes" id="UP000307440"/>
    </source>
</evidence>
<evidence type="ECO:0000259" key="2">
    <source>
        <dbReference type="Pfam" id="PF13649"/>
    </source>
</evidence>
<dbReference type="GO" id="GO:0008168">
    <property type="term" value="F:methyltransferase activity"/>
    <property type="evidence" value="ECO:0007669"/>
    <property type="project" value="UniProtKB-KW"/>
</dbReference>
<organism evidence="3 4">
    <name type="scientific">Coprinopsis marcescibilis</name>
    <name type="common">Agaric fungus</name>
    <name type="synonym">Psathyrella marcescibilis</name>
    <dbReference type="NCBI Taxonomy" id="230819"/>
    <lineage>
        <taxon>Eukaryota</taxon>
        <taxon>Fungi</taxon>
        <taxon>Dikarya</taxon>
        <taxon>Basidiomycota</taxon>
        <taxon>Agaricomycotina</taxon>
        <taxon>Agaricomycetes</taxon>
        <taxon>Agaricomycetidae</taxon>
        <taxon>Agaricales</taxon>
        <taxon>Agaricineae</taxon>
        <taxon>Psathyrellaceae</taxon>
        <taxon>Coprinopsis</taxon>
    </lineage>
</organism>
<sequence length="519" mass="58787">MSSLSSVHAEKDVQDQLLNARKCRRKPGEVPYPFEHNNGMVDFDIWEHMFFVNCFHRLTMHPFERPPKVVLDLGCGGGYWALEAAKQWTSSTIIGYDITDVQPKLHDLPHHRHLADRVKWVHGNLLDGLPFLESQFDFVRIAYLGLGVPEDEWQFVLEEISRVMKPGAILEVLEEDLIFPCTTVPSEPPRSPTMHLDLSLFDFSSPTSSLELPSSISDRRQPPSPLKSKLQDLGRSKTASKLQLSHTLPFIGANASFTSQSSLSGSTACIDPGAPVKKHPQDHSRIRASWDSMLSKRFLCPQLLSVLPFYLSSFFDDIKTHPPYKVPLPPNSNSIPPLRSRHSAESFRPSSRGNLDAPFDLRLSNVSHSHKTDGVSIRAMYSVKELPAPSRWSSMHLARTVNTVAACKGPISKEYEALYTADFNVTYRNSDITLRQVFERDWNSWLSDMNDRMCMRDRLGMGLAWPETPGDRPDCRKWRSDFEPQKNQASEKGPAPILHHEPNRICRSMRAFTAKKSSS</sequence>
<dbReference type="SUPFAM" id="SSF53335">
    <property type="entry name" value="S-adenosyl-L-methionine-dependent methyltransferases"/>
    <property type="match status" value="1"/>
</dbReference>
<feature type="region of interest" description="Disordered" evidence="1">
    <location>
        <begin position="211"/>
        <end position="234"/>
    </location>
</feature>
<dbReference type="Gene3D" id="3.40.50.150">
    <property type="entry name" value="Vaccinia Virus protein VP39"/>
    <property type="match status" value="1"/>
</dbReference>
<keyword evidence="4" id="KW-1185">Reference proteome</keyword>
<dbReference type="AlphaFoldDB" id="A0A5C3KL73"/>
<dbReference type="PANTHER" id="PTHR43591:SF24">
    <property type="entry name" value="2-METHOXY-6-POLYPRENYL-1,4-BENZOQUINOL METHYLASE, MITOCHONDRIAL"/>
    <property type="match status" value="1"/>
</dbReference>
<dbReference type="Pfam" id="PF13649">
    <property type="entry name" value="Methyltransf_25"/>
    <property type="match status" value="1"/>
</dbReference>
<protein>
    <submittedName>
        <fullName evidence="3">S-adenosyl-L-methionine-dependent methyltransferase</fullName>
    </submittedName>
</protein>